<proteinExistence type="predicted"/>
<evidence type="ECO:0000313" key="1">
    <source>
        <dbReference type="EMBL" id="RDL33008.1"/>
    </source>
</evidence>
<organism evidence="1 2">
    <name type="scientific">Venustampulla echinocandica</name>
    <dbReference type="NCBI Taxonomy" id="2656787"/>
    <lineage>
        <taxon>Eukaryota</taxon>
        <taxon>Fungi</taxon>
        <taxon>Dikarya</taxon>
        <taxon>Ascomycota</taxon>
        <taxon>Pezizomycotina</taxon>
        <taxon>Leotiomycetes</taxon>
        <taxon>Helotiales</taxon>
        <taxon>Pleuroascaceae</taxon>
        <taxon>Venustampulla</taxon>
    </lineage>
</organism>
<keyword evidence="2" id="KW-1185">Reference proteome</keyword>
<dbReference type="AlphaFoldDB" id="A0A370TE94"/>
<reference evidence="1 2" key="1">
    <citation type="journal article" date="2018" name="IMA Fungus">
        <title>IMA Genome-F 9: Draft genome sequence of Annulohypoxylon stygium, Aspergillus mulundensis, Berkeleyomyces basicola (syn. Thielaviopsis basicola), Ceratocystis smalleyi, two Cercospora beticola strains, Coleophoma cylindrospora, Fusarium fracticaudum, Phialophora cf. hyalina, and Morchella septimelata.</title>
        <authorList>
            <person name="Wingfield B.D."/>
            <person name="Bills G.F."/>
            <person name="Dong Y."/>
            <person name="Huang W."/>
            <person name="Nel W.J."/>
            <person name="Swalarsk-Parry B.S."/>
            <person name="Vaghefi N."/>
            <person name="Wilken P.M."/>
            <person name="An Z."/>
            <person name="de Beer Z.W."/>
            <person name="De Vos L."/>
            <person name="Chen L."/>
            <person name="Duong T.A."/>
            <person name="Gao Y."/>
            <person name="Hammerbacher A."/>
            <person name="Kikkert J.R."/>
            <person name="Li Y."/>
            <person name="Li H."/>
            <person name="Li K."/>
            <person name="Li Q."/>
            <person name="Liu X."/>
            <person name="Ma X."/>
            <person name="Naidoo K."/>
            <person name="Pethybridge S.J."/>
            <person name="Sun J."/>
            <person name="Steenkamp E.T."/>
            <person name="van der Nest M.A."/>
            <person name="van Wyk S."/>
            <person name="Wingfield M.J."/>
            <person name="Xiong C."/>
            <person name="Yue Q."/>
            <person name="Zhang X."/>
        </authorList>
    </citation>
    <scope>NUCLEOTIDE SEQUENCE [LARGE SCALE GENOMIC DNA]</scope>
    <source>
        <strain evidence="1 2">BP 5553</strain>
    </source>
</reference>
<dbReference type="EMBL" id="NPIC01000009">
    <property type="protein sequence ID" value="RDL33008.1"/>
    <property type="molecule type" value="Genomic_DNA"/>
</dbReference>
<dbReference type="OrthoDB" id="4297596at2759"/>
<dbReference type="GeneID" id="43601296"/>
<dbReference type="Proteomes" id="UP000254866">
    <property type="component" value="Unassembled WGS sequence"/>
</dbReference>
<evidence type="ECO:0000313" key="2">
    <source>
        <dbReference type="Proteomes" id="UP000254866"/>
    </source>
</evidence>
<sequence>MAPSRLFRGSIATQILRFKLISKTKELNPDLTRGITCAYLKGIPADIPQRVHRLGSDFGEEVLGRHLGL</sequence>
<comment type="caution">
    <text evidence="1">The sequence shown here is derived from an EMBL/GenBank/DDBJ whole genome shotgun (WGS) entry which is preliminary data.</text>
</comment>
<dbReference type="RefSeq" id="XP_031866501.1">
    <property type="nucleotide sequence ID" value="XM_032017070.1"/>
</dbReference>
<accession>A0A370TE94</accession>
<gene>
    <name evidence="1" type="ORF">BP5553_08447</name>
</gene>
<name>A0A370TE94_9HELO</name>
<protein>
    <submittedName>
        <fullName evidence="1">Uncharacterized protein</fullName>
    </submittedName>
</protein>